<keyword evidence="5" id="KW-1185">Reference proteome</keyword>
<dbReference type="PANTHER" id="PTHR30121:SF6">
    <property type="entry name" value="SLR6007 PROTEIN"/>
    <property type="match status" value="1"/>
</dbReference>
<dbReference type="EMBL" id="WHYS01000001">
    <property type="protein sequence ID" value="MQL54878.1"/>
    <property type="molecule type" value="Genomic_DNA"/>
</dbReference>
<accession>A0A650CXS5</accession>
<dbReference type="PANTHER" id="PTHR30121">
    <property type="entry name" value="UNCHARACTERIZED PROTEIN YJGR-RELATED"/>
    <property type="match status" value="1"/>
</dbReference>
<organism evidence="4 5">
    <name type="scientific">Acidianus ambivalens</name>
    <name type="common">Desulfurolobus ambivalens</name>
    <dbReference type="NCBI Taxonomy" id="2283"/>
    <lineage>
        <taxon>Archaea</taxon>
        <taxon>Thermoproteota</taxon>
        <taxon>Thermoprotei</taxon>
        <taxon>Sulfolobales</taxon>
        <taxon>Sulfolobaceae</taxon>
        <taxon>Acidianus</taxon>
    </lineage>
</organism>
<dbReference type="Proteomes" id="UP000474054">
    <property type="component" value="Unassembled WGS sequence"/>
</dbReference>
<protein>
    <submittedName>
        <fullName evidence="4">AAA family ATPase</fullName>
    </submittedName>
</protein>
<feature type="transmembrane region" description="Helical" evidence="1">
    <location>
        <begin position="6"/>
        <end position="39"/>
    </location>
</feature>
<reference evidence="3 6" key="1">
    <citation type="submission" date="2019-10" db="EMBL/GenBank/DDBJ databases">
        <title>Comparative genomics of sulfur disproportionating microorganisms.</title>
        <authorList>
            <person name="Ward L.M."/>
            <person name="Bertran E."/>
            <person name="Johnston D."/>
        </authorList>
    </citation>
    <scope>NUCLEOTIDE SEQUENCE [LARGE SCALE GENOMIC DNA]</scope>
    <source>
        <strain evidence="3 6">DSM 3772</strain>
    </source>
</reference>
<evidence type="ECO:0000313" key="3">
    <source>
        <dbReference type="EMBL" id="MQL54878.1"/>
    </source>
</evidence>
<dbReference type="Proteomes" id="UP000426328">
    <property type="component" value="Chromosome"/>
</dbReference>
<dbReference type="KEGG" id="aamb:D1866_12300"/>
<name>A0A650CXS5_ACIAM</name>
<gene>
    <name evidence="4" type="ORF">D1866_12300</name>
    <name evidence="3" type="ORF">GFB69_03740</name>
</gene>
<dbReference type="NCBIfam" id="NF041017">
    <property type="entry name" value="DNA_import_CedB"/>
    <property type="match status" value="1"/>
</dbReference>
<keyword evidence="1" id="KW-0812">Transmembrane</keyword>
<evidence type="ECO:0000259" key="2">
    <source>
        <dbReference type="SMART" id="SM00382"/>
    </source>
</evidence>
<dbReference type="InterPro" id="IPR053657">
    <property type="entry name" value="Ced-DNA_import"/>
</dbReference>
<evidence type="ECO:0000256" key="1">
    <source>
        <dbReference type="SAM" id="Phobius"/>
    </source>
</evidence>
<dbReference type="Pfam" id="PF12846">
    <property type="entry name" value="AAA_10"/>
    <property type="match status" value="1"/>
</dbReference>
<dbReference type="SUPFAM" id="SSF52540">
    <property type="entry name" value="P-loop containing nucleoside triphosphate hydrolases"/>
    <property type="match status" value="1"/>
</dbReference>
<keyword evidence="1" id="KW-0472">Membrane</keyword>
<dbReference type="GeneID" id="42780527"/>
<dbReference type="InterPro" id="IPR051162">
    <property type="entry name" value="T4SS_component"/>
</dbReference>
<evidence type="ECO:0000313" key="5">
    <source>
        <dbReference type="Proteomes" id="UP000426328"/>
    </source>
</evidence>
<dbReference type="Gene3D" id="3.40.50.300">
    <property type="entry name" value="P-loop containing nucleotide triphosphate hydrolases"/>
    <property type="match status" value="2"/>
</dbReference>
<sequence>MNEDKLSFVFISILIIVLTIVYRNPLLLLLLVIVSLVAFKHGKIDIGPLIQKIPFFNNSINLSSIKIEDGYIQKGNEYIGVLLIYDIPVDYKDLSENSLRNSIASFYKILQVGEQVDIFFRKKYVDSIKYKEALLHKAQNLRIIIDSDPSNSKAKRELEIINFLLDRISEGEYPFKYEIYLLIHSKNKERAIQLAEVISKGLEGLNIRSRLAKKDEISSLIFLSECKCNKISIPSQVPFLTPFSVDKLPKFQLRNDGILLGKDINHGIPVFWNIDTSENPHMLIIGPTGAGKTEFLINTSLQLSLNYSVPIVFFDTKGDIKQRIIKRGLEVKILNPLYHGISLLKANNIPIQVRAMQIEKILTNSFDLDKIHSSIIFKLIYDTLEDYYSGKISYLNWDVIDEKAKSMLDEITYLYISKMIKIIKSLDHGGNLVDYIIHGLNVIDITMIKSETLRKIVMYTVITDIYNKFSASVDNGTKIVLVLDEAWTVLKNEKVDYPLVADLVKRGRGHGIALLMATQNIEDLGEMSSVYLDNIGLLIFMNNGDKEFWNNVVRRFVNINDEEIYNNLTFLGRGEALVRFLGDPRPLLIKTDVITS</sequence>
<feature type="domain" description="AAA+ ATPase" evidence="2">
    <location>
        <begin position="278"/>
        <end position="545"/>
    </location>
</feature>
<dbReference type="InterPro" id="IPR003593">
    <property type="entry name" value="AAA+_ATPase"/>
</dbReference>
<evidence type="ECO:0000313" key="4">
    <source>
        <dbReference type="EMBL" id="QGR22664.1"/>
    </source>
</evidence>
<dbReference type="SMART" id="SM00382">
    <property type="entry name" value="AAA"/>
    <property type="match status" value="1"/>
</dbReference>
<dbReference type="EMBL" id="CP045482">
    <property type="protein sequence ID" value="QGR22664.1"/>
    <property type="molecule type" value="Genomic_DNA"/>
</dbReference>
<evidence type="ECO:0000313" key="6">
    <source>
        <dbReference type="Proteomes" id="UP000474054"/>
    </source>
</evidence>
<dbReference type="AlphaFoldDB" id="A0A650CXS5"/>
<reference evidence="4 5" key="2">
    <citation type="submission" date="2019-10" db="EMBL/GenBank/DDBJ databases">
        <title>Genome Sequences from Six Type Strain Members of the Archaeal Family Sulfolobaceae: Acidianus ambivalens, Acidianus infernus, Metallosphaera prunae, Stygiolobus azoricus, Sulfolobus metallicus, and Sulfurisphaera ohwakuensis.</title>
        <authorList>
            <person name="Counts J.A."/>
            <person name="Kelly R.M."/>
        </authorList>
    </citation>
    <scope>NUCLEOTIDE SEQUENCE [LARGE SCALE GENOMIC DNA]</scope>
    <source>
        <strain evidence="4 5">LEI 10</strain>
    </source>
</reference>
<dbReference type="InterPro" id="IPR027417">
    <property type="entry name" value="P-loop_NTPase"/>
</dbReference>
<keyword evidence="1" id="KW-1133">Transmembrane helix</keyword>
<dbReference type="RefSeq" id="WP_152940228.1">
    <property type="nucleotide sequence ID" value="NZ_CP045482.1"/>
</dbReference>
<proteinExistence type="predicted"/>